<keyword evidence="2" id="KW-0547">Nucleotide-binding</keyword>
<proteinExistence type="predicted"/>
<accession>A0ABR0LHM3</accession>
<keyword evidence="3" id="KW-1185">Reference proteome</keyword>
<feature type="region of interest" description="Disordered" evidence="1">
    <location>
        <begin position="1"/>
        <end position="98"/>
    </location>
</feature>
<sequence length="98" mass="10590">PSAPVAAAFGSGLKRPLEVDESGRPVLKKRKRTKAKSAHLHAPEELEWEGFDPESEDDELSENSLKSHDSGDENSSEDGTRTSSSDGDDFDTSGEESE</sequence>
<evidence type="ECO:0000313" key="2">
    <source>
        <dbReference type="EMBL" id="KAK5160875.1"/>
    </source>
</evidence>
<name>A0ABR0LHM3_9PEZI</name>
<evidence type="ECO:0000256" key="1">
    <source>
        <dbReference type="SAM" id="MobiDB-lite"/>
    </source>
</evidence>
<dbReference type="EC" id="3.6.4.13" evidence="2"/>
<feature type="non-terminal residue" evidence="2">
    <location>
        <position position="1"/>
    </location>
</feature>
<dbReference type="Proteomes" id="UP001357485">
    <property type="component" value="Unassembled WGS sequence"/>
</dbReference>
<comment type="caution">
    <text evidence="2">The sequence shown here is derived from an EMBL/GenBank/DDBJ whole genome shotgun (WGS) entry which is preliminary data.</text>
</comment>
<dbReference type="GO" id="GO:0003724">
    <property type="term" value="F:RNA helicase activity"/>
    <property type="evidence" value="ECO:0007669"/>
    <property type="project" value="UniProtKB-EC"/>
</dbReference>
<reference evidence="2 3" key="1">
    <citation type="submission" date="2023-08" db="EMBL/GenBank/DDBJ databases">
        <title>Black Yeasts Isolated from many extreme environments.</title>
        <authorList>
            <person name="Coleine C."/>
            <person name="Stajich J.E."/>
            <person name="Selbmann L."/>
        </authorList>
    </citation>
    <scope>NUCLEOTIDE SEQUENCE [LARGE SCALE GENOMIC DNA]</scope>
    <source>
        <strain evidence="2 3">CCFEE 536</strain>
    </source>
</reference>
<dbReference type="GO" id="GO:0016787">
    <property type="term" value="F:hydrolase activity"/>
    <property type="evidence" value="ECO:0007669"/>
    <property type="project" value="UniProtKB-KW"/>
</dbReference>
<feature type="compositionally biased region" description="Acidic residues" evidence="1">
    <location>
        <begin position="86"/>
        <end position="98"/>
    </location>
</feature>
<keyword evidence="2" id="KW-0067">ATP-binding</keyword>
<dbReference type="EMBL" id="JAVRRA010020737">
    <property type="protein sequence ID" value="KAK5160875.1"/>
    <property type="molecule type" value="Genomic_DNA"/>
</dbReference>
<evidence type="ECO:0000313" key="3">
    <source>
        <dbReference type="Proteomes" id="UP001357485"/>
    </source>
</evidence>
<gene>
    <name evidence="2" type="primary">ECM16_4</name>
    <name evidence="2" type="ORF">LTR16_012324</name>
</gene>
<protein>
    <submittedName>
        <fullName evidence="2">ATP-dependent RNA helicase DHR1</fullName>
        <ecNumber evidence="2">3.6.4.13</ecNumber>
    </submittedName>
</protein>
<feature type="compositionally biased region" description="Basic residues" evidence="1">
    <location>
        <begin position="26"/>
        <end position="39"/>
    </location>
</feature>
<feature type="non-terminal residue" evidence="2">
    <location>
        <position position="98"/>
    </location>
</feature>
<keyword evidence="2" id="KW-0347">Helicase</keyword>
<feature type="compositionally biased region" description="Acidic residues" evidence="1">
    <location>
        <begin position="45"/>
        <end position="61"/>
    </location>
</feature>
<keyword evidence="2" id="KW-0378">Hydrolase</keyword>
<organism evidence="2 3">
    <name type="scientific">Cryomyces antarcticus</name>
    <dbReference type="NCBI Taxonomy" id="329879"/>
    <lineage>
        <taxon>Eukaryota</taxon>
        <taxon>Fungi</taxon>
        <taxon>Dikarya</taxon>
        <taxon>Ascomycota</taxon>
        <taxon>Pezizomycotina</taxon>
        <taxon>Dothideomycetes</taxon>
        <taxon>Dothideomycetes incertae sedis</taxon>
        <taxon>Cryomyces</taxon>
    </lineage>
</organism>